<protein>
    <submittedName>
        <fullName evidence="1">Uncharacterized protein</fullName>
    </submittedName>
</protein>
<feature type="non-terminal residue" evidence="1">
    <location>
        <position position="1"/>
    </location>
</feature>
<gene>
    <name evidence="1" type="ORF">CR513_47838</name>
</gene>
<dbReference type="OrthoDB" id="1676598at2759"/>
<sequence length="68" mass="7929">MIGDKLHPLERNNPDHQLRPLDDCLIINEVGCEDNHEAKRSVETIRCKNELIREHSTLEERIRANSGR</sequence>
<evidence type="ECO:0000313" key="2">
    <source>
        <dbReference type="Proteomes" id="UP000257109"/>
    </source>
</evidence>
<accession>A0A371F319</accession>
<proteinExistence type="predicted"/>
<reference evidence="1" key="1">
    <citation type="submission" date="2018-05" db="EMBL/GenBank/DDBJ databases">
        <title>Draft genome of Mucuna pruriens seed.</title>
        <authorList>
            <person name="Nnadi N.E."/>
            <person name="Vos R."/>
            <person name="Hasami M.H."/>
            <person name="Devisetty U.K."/>
            <person name="Aguiy J.C."/>
        </authorList>
    </citation>
    <scope>NUCLEOTIDE SEQUENCE [LARGE SCALE GENOMIC DNA]</scope>
    <source>
        <strain evidence="1">JCA_2017</strain>
    </source>
</reference>
<organism evidence="1 2">
    <name type="scientific">Mucuna pruriens</name>
    <name type="common">Velvet bean</name>
    <name type="synonym">Dolichos pruriens</name>
    <dbReference type="NCBI Taxonomy" id="157652"/>
    <lineage>
        <taxon>Eukaryota</taxon>
        <taxon>Viridiplantae</taxon>
        <taxon>Streptophyta</taxon>
        <taxon>Embryophyta</taxon>
        <taxon>Tracheophyta</taxon>
        <taxon>Spermatophyta</taxon>
        <taxon>Magnoliopsida</taxon>
        <taxon>eudicotyledons</taxon>
        <taxon>Gunneridae</taxon>
        <taxon>Pentapetalae</taxon>
        <taxon>rosids</taxon>
        <taxon>fabids</taxon>
        <taxon>Fabales</taxon>
        <taxon>Fabaceae</taxon>
        <taxon>Papilionoideae</taxon>
        <taxon>50 kb inversion clade</taxon>
        <taxon>NPAAA clade</taxon>
        <taxon>indigoferoid/millettioid clade</taxon>
        <taxon>Phaseoleae</taxon>
        <taxon>Mucuna</taxon>
    </lineage>
</organism>
<keyword evidence="2" id="KW-1185">Reference proteome</keyword>
<evidence type="ECO:0000313" key="1">
    <source>
        <dbReference type="EMBL" id="RDX72644.1"/>
    </source>
</evidence>
<name>A0A371F319_MUCPR</name>
<dbReference type="EMBL" id="QJKJ01010818">
    <property type="protein sequence ID" value="RDX72644.1"/>
    <property type="molecule type" value="Genomic_DNA"/>
</dbReference>
<dbReference type="AlphaFoldDB" id="A0A371F319"/>
<dbReference type="Proteomes" id="UP000257109">
    <property type="component" value="Unassembled WGS sequence"/>
</dbReference>
<comment type="caution">
    <text evidence="1">The sequence shown here is derived from an EMBL/GenBank/DDBJ whole genome shotgun (WGS) entry which is preliminary data.</text>
</comment>